<gene>
    <name evidence="6" type="ORF">JCM19240_3322</name>
</gene>
<dbReference type="Pfam" id="PF00117">
    <property type="entry name" value="GATase"/>
    <property type="match status" value="1"/>
</dbReference>
<dbReference type="PRINTS" id="PR00099">
    <property type="entry name" value="CPSGATASE"/>
</dbReference>
<dbReference type="InterPro" id="IPR017926">
    <property type="entry name" value="GATASE"/>
</dbReference>
<comment type="caution">
    <text evidence="6">The sequence shown here is derived from an EMBL/GenBank/DDBJ whole genome shotgun (WGS) entry which is preliminary data.</text>
</comment>
<keyword evidence="7" id="KW-1185">Reference proteome</keyword>
<dbReference type="EC" id="4.1.3.27" evidence="1"/>
<dbReference type="PROSITE" id="PS51273">
    <property type="entry name" value="GATASE_TYPE_1"/>
    <property type="match status" value="1"/>
</dbReference>
<keyword evidence="6" id="KW-0808">Transferase</keyword>
<dbReference type="GO" id="GO:0005829">
    <property type="term" value="C:cytosol"/>
    <property type="evidence" value="ECO:0007669"/>
    <property type="project" value="TreeGrafter"/>
</dbReference>
<dbReference type="SUPFAM" id="SSF52317">
    <property type="entry name" value="Class I glutamine amidotransferase-like"/>
    <property type="match status" value="1"/>
</dbReference>
<dbReference type="AlphaFoldDB" id="A0A090TVI5"/>
<dbReference type="CDD" id="cd01743">
    <property type="entry name" value="GATase1_Anthranilate_Synthase"/>
    <property type="match status" value="1"/>
</dbReference>
<accession>A0A090TVI5</accession>
<evidence type="ECO:0000256" key="4">
    <source>
        <dbReference type="ARBA" id="ARBA00047683"/>
    </source>
</evidence>
<dbReference type="PRINTS" id="PR00097">
    <property type="entry name" value="ANTSNTHASEII"/>
</dbReference>
<sequence>MSINPKSASNELANIVFVDNFDSFTYNLVDQFRSLGHNVKIYRNHISAEKIAKAVLELKNPVVVLSPGPGAPSEAGCMPELIKSLRGKVPMIGICLGHQAIVEAYGGVVAGAGEIIHGKVSMMAHDNHAIYQGLPSPLAIARYHSLVATKVPDSLEVTAQVDGLVMSVANEQDRICGFQFHPESIMTTYGATLLSNAIAWATEQSVETKSA</sequence>
<evidence type="ECO:0000256" key="3">
    <source>
        <dbReference type="ARBA" id="ARBA00023239"/>
    </source>
</evidence>
<dbReference type="InterPro" id="IPR006221">
    <property type="entry name" value="TrpG/PapA_dom"/>
</dbReference>
<feature type="domain" description="Glutamine amidotransferase" evidence="5">
    <location>
        <begin position="17"/>
        <end position="197"/>
    </location>
</feature>
<dbReference type="OrthoDB" id="9806430at2"/>
<dbReference type="PANTHER" id="PTHR43418:SF2">
    <property type="entry name" value="BIFUNCTIONAL PROTEIN TRPGD"/>
    <property type="match status" value="1"/>
</dbReference>
<dbReference type="InterPro" id="IPR029062">
    <property type="entry name" value="Class_I_gatase-like"/>
</dbReference>
<dbReference type="FunFam" id="3.40.50.880:FF:000003">
    <property type="entry name" value="Anthranilate synthase component II"/>
    <property type="match status" value="1"/>
</dbReference>
<comment type="catalytic activity">
    <reaction evidence="4">
        <text>chorismate + L-glutamine = anthranilate + pyruvate + L-glutamate + H(+)</text>
        <dbReference type="Rhea" id="RHEA:21732"/>
        <dbReference type="ChEBI" id="CHEBI:15361"/>
        <dbReference type="ChEBI" id="CHEBI:15378"/>
        <dbReference type="ChEBI" id="CHEBI:16567"/>
        <dbReference type="ChEBI" id="CHEBI:29748"/>
        <dbReference type="ChEBI" id="CHEBI:29985"/>
        <dbReference type="ChEBI" id="CHEBI:58359"/>
        <dbReference type="EC" id="4.1.3.27"/>
    </reaction>
</comment>
<dbReference type="GO" id="GO:0004048">
    <property type="term" value="F:anthranilate phosphoribosyltransferase activity"/>
    <property type="evidence" value="ECO:0007669"/>
    <property type="project" value="TreeGrafter"/>
</dbReference>
<keyword evidence="2" id="KW-0315">Glutamine amidotransferase</keyword>
<evidence type="ECO:0000259" key="5">
    <source>
        <dbReference type="Pfam" id="PF00117"/>
    </source>
</evidence>
<keyword evidence="3 6" id="KW-0456">Lyase</keyword>
<dbReference type="PRINTS" id="PR00096">
    <property type="entry name" value="GATASE"/>
</dbReference>
<dbReference type="NCBIfam" id="TIGR00566">
    <property type="entry name" value="trpG_papA"/>
    <property type="match status" value="1"/>
</dbReference>
<name>A0A090TVI5_9VIBR</name>
<dbReference type="Gene3D" id="3.40.50.880">
    <property type="match status" value="1"/>
</dbReference>
<protein>
    <recommendedName>
        <fullName evidence="1">anthranilate synthase</fullName>
        <ecNumber evidence="1">4.1.3.27</ecNumber>
    </recommendedName>
</protein>
<reference evidence="6 7" key="2">
    <citation type="submission" date="2014-09" db="EMBL/GenBank/DDBJ databases">
        <authorList>
            <consortium name="NBRP consortium"/>
            <person name="Sawabe T."/>
            <person name="Meirelles P."/>
            <person name="Nakanishi M."/>
            <person name="Sayaka M."/>
            <person name="Hattori M."/>
            <person name="Ohkuma M."/>
        </authorList>
    </citation>
    <scope>NUCLEOTIDE SEQUENCE [LARGE SCALE GENOMIC DNA]</scope>
    <source>
        <strain evidence="6 7">JCM 19240</strain>
    </source>
</reference>
<dbReference type="GO" id="GO:0000162">
    <property type="term" value="P:L-tryptophan biosynthetic process"/>
    <property type="evidence" value="ECO:0007669"/>
    <property type="project" value="TreeGrafter"/>
</dbReference>
<dbReference type="Proteomes" id="UP000029224">
    <property type="component" value="Unassembled WGS sequence"/>
</dbReference>
<proteinExistence type="predicted"/>
<dbReference type="InterPro" id="IPR050472">
    <property type="entry name" value="Anth_synth/Amidotransfase"/>
</dbReference>
<evidence type="ECO:0000313" key="7">
    <source>
        <dbReference type="Proteomes" id="UP000029224"/>
    </source>
</evidence>
<evidence type="ECO:0000256" key="1">
    <source>
        <dbReference type="ARBA" id="ARBA00012266"/>
    </source>
</evidence>
<organism evidence="6 7">
    <name type="scientific">Vibrio maritimus</name>
    <dbReference type="NCBI Taxonomy" id="990268"/>
    <lineage>
        <taxon>Bacteria</taxon>
        <taxon>Pseudomonadati</taxon>
        <taxon>Pseudomonadota</taxon>
        <taxon>Gammaproteobacteria</taxon>
        <taxon>Vibrionales</taxon>
        <taxon>Vibrionaceae</taxon>
        <taxon>Vibrio</taxon>
    </lineage>
</organism>
<dbReference type="PANTHER" id="PTHR43418">
    <property type="entry name" value="MULTIFUNCTIONAL TRYPTOPHAN BIOSYNTHESIS PROTEIN-RELATED"/>
    <property type="match status" value="1"/>
</dbReference>
<evidence type="ECO:0000256" key="2">
    <source>
        <dbReference type="ARBA" id="ARBA00022962"/>
    </source>
</evidence>
<dbReference type="GO" id="GO:0002047">
    <property type="term" value="P:phenazine biosynthetic process"/>
    <property type="evidence" value="ECO:0007669"/>
    <property type="project" value="TreeGrafter"/>
</dbReference>
<reference evidence="6 7" key="1">
    <citation type="submission" date="2014-09" db="EMBL/GenBank/DDBJ databases">
        <title>Vibrio maritimus JCM 19240. (C210) whole genome shotgun sequence.</title>
        <authorList>
            <person name="Sawabe T."/>
            <person name="Meirelles P."/>
            <person name="Nakanishi M."/>
            <person name="Sayaka M."/>
            <person name="Hattori M."/>
            <person name="Ohkuma M."/>
        </authorList>
    </citation>
    <scope>NUCLEOTIDE SEQUENCE [LARGE SCALE GENOMIC DNA]</scope>
    <source>
        <strain evidence="6 7">JCM 19240</strain>
    </source>
</reference>
<evidence type="ECO:0000313" key="6">
    <source>
        <dbReference type="EMBL" id="GAL34952.1"/>
    </source>
</evidence>
<dbReference type="EMBL" id="BBMT01000006">
    <property type="protein sequence ID" value="GAL34952.1"/>
    <property type="molecule type" value="Genomic_DNA"/>
</dbReference>
<dbReference type="GO" id="GO:0004049">
    <property type="term" value="F:anthranilate synthase activity"/>
    <property type="evidence" value="ECO:0007669"/>
    <property type="project" value="UniProtKB-EC"/>
</dbReference>